<proteinExistence type="predicted"/>
<keyword evidence="1" id="KW-0812">Transmembrane</keyword>
<reference evidence="2" key="1">
    <citation type="journal article" date="2017" name="Gigascience">
        <title>The genome draft of coconut (Cocos nucifera).</title>
        <authorList>
            <person name="Xiao Y."/>
            <person name="Xu P."/>
            <person name="Fan H."/>
            <person name="Baudouin L."/>
            <person name="Xia W."/>
            <person name="Bocs S."/>
            <person name="Xu J."/>
            <person name="Li Q."/>
            <person name="Guo A."/>
            <person name="Zhou L."/>
            <person name="Li J."/>
            <person name="Wu Y."/>
            <person name="Ma Z."/>
            <person name="Armero A."/>
            <person name="Issali A.E."/>
            <person name="Liu N."/>
            <person name="Peng M."/>
            <person name="Yang Y."/>
        </authorList>
    </citation>
    <scope>NUCLEOTIDE SEQUENCE</scope>
    <source>
        <tissue evidence="2">Spear leaf of Hainan Tall coconut</tissue>
    </source>
</reference>
<accession>A0A8K0I1X6</accession>
<keyword evidence="3" id="KW-1185">Reference proteome</keyword>
<protein>
    <submittedName>
        <fullName evidence="2">Uncharacterized protein</fullName>
    </submittedName>
</protein>
<dbReference type="AlphaFoldDB" id="A0A8K0I1X6"/>
<dbReference type="Proteomes" id="UP000797356">
    <property type="component" value="Chromosome 2"/>
</dbReference>
<keyword evidence="1" id="KW-0472">Membrane</keyword>
<gene>
    <name evidence="2" type="ORF">COCNU_02G019160</name>
</gene>
<evidence type="ECO:0000256" key="1">
    <source>
        <dbReference type="SAM" id="Phobius"/>
    </source>
</evidence>
<keyword evidence="1" id="KW-1133">Transmembrane helix</keyword>
<sequence>MHRGSIASWDARIFEDVASKLQALMKDANSLLDFHYAVGGLASYQGSRRPVTILCLLSFLLALLSVLKRWFPVFANLLWMFSWFHKFRVADTVKLMFAEHFCSGFSNQLF</sequence>
<organism evidence="2 3">
    <name type="scientific">Cocos nucifera</name>
    <name type="common">Coconut palm</name>
    <dbReference type="NCBI Taxonomy" id="13894"/>
    <lineage>
        <taxon>Eukaryota</taxon>
        <taxon>Viridiplantae</taxon>
        <taxon>Streptophyta</taxon>
        <taxon>Embryophyta</taxon>
        <taxon>Tracheophyta</taxon>
        <taxon>Spermatophyta</taxon>
        <taxon>Magnoliopsida</taxon>
        <taxon>Liliopsida</taxon>
        <taxon>Arecaceae</taxon>
        <taxon>Arecoideae</taxon>
        <taxon>Cocoseae</taxon>
        <taxon>Attaleinae</taxon>
        <taxon>Cocos</taxon>
    </lineage>
</organism>
<evidence type="ECO:0000313" key="2">
    <source>
        <dbReference type="EMBL" id="KAG1331948.1"/>
    </source>
</evidence>
<dbReference type="EMBL" id="CM017873">
    <property type="protein sequence ID" value="KAG1331948.1"/>
    <property type="molecule type" value="Genomic_DNA"/>
</dbReference>
<name>A0A8K0I1X6_COCNU</name>
<comment type="caution">
    <text evidence="2">The sequence shown here is derived from an EMBL/GenBank/DDBJ whole genome shotgun (WGS) entry which is preliminary data.</text>
</comment>
<evidence type="ECO:0000313" key="3">
    <source>
        <dbReference type="Proteomes" id="UP000797356"/>
    </source>
</evidence>
<reference evidence="2" key="2">
    <citation type="submission" date="2019-07" db="EMBL/GenBank/DDBJ databases">
        <authorList>
            <person name="Yang Y."/>
            <person name="Bocs S."/>
            <person name="Baudouin L."/>
        </authorList>
    </citation>
    <scope>NUCLEOTIDE SEQUENCE</scope>
    <source>
        <tissue evidence="2">Spear leaf of Hainan Tall coconut</tissue>
    </source>
</reference>
<feature type="transmembrane region" description="Helical" evidence="1">
    <location>
        <begin position="51"/>
        <end position="71"/>
    </location>
</feature>